<organism evidence="6">
    <name type="scientific">bioreactor metagenome</name>
    <dbReference type="NCBI Taxonomy" id="1076179"/>
    <lineage>
        <taxon>unclassified sequences</taxon>
        <taxon>metagenomes</taxon>
        <taxon>ecological metagenomes</taxon>
    </lineage>
</organism>
<protein>
    <recommendedName>
        <fullName evidence="5">RNA polymerase sigma factor 70 region 4 type 2 domain-containing protein</fullName>
    </recommendedName>
</protein>
<comment type="caution">
    <text evidence="6">The sequence shown here is derived from an EMBL/GenBank/DDBJ whole genome shotgun (WGS) entry which is preliminary data.</text>
</comment>
<keyword evidence="1" id="KW-0805">Transcription regulation</keyword>
<gene>
    <name evidence="6" type="ORF">SDC9_141984</name>
</gene>
<evidence type="ECO:0000256" key="3">
    <source>
        <dbReference type="ARBA" id="ARBA00023125"/>
    </source>
</evidence>
<accession>A0A645DZT1</accession>
<dbReference type="PANTHER" id="PTHR43133:SF8">
    <property type="entry name" value="RNA POLYMERASE SIGMA FACTOR HI_1459-RELATED"/>
    <property type="match status" value="1"/>
</dbReference>
<dbReference type="GO" id="GO:0006352">
    <property type="term" value="P:DNA-templated transcription initiation"/>
    <property type="evidence" value="ECO:0007669"/>
    <property type="project" value="InterPro"/>
</dbReference>
<evidence type="ECO:0000313" key="6">
    <source>
        <dbReference type="EMBL" id="MPM94836.1"/>
    </source>
</evidence>
<dbReference type="Pfam" id="PF08281">
    <property type="entry name" value="Sigma70_r4_2"/>
    <property type="match status" value="1"/>
</dbReference>
<keyword evidence="2" id="KW-0731">Sigma factor</keyword>
<sequence>MDALCVRKNDLSLNELQDAGWEKADEGPSPYLQLETAERKRALERGISRLPDDQRFALVLCDLQGMSYDEAASAMECPVGTVKSRLNRARAALKNILSTDLELFSSLQRPNDERGKTK</sequence>
<dbReference type="PANTHER" id="PTHR43133">
    <property type="entry name" value="RNA POLYMERASE ECF-TYPE SIGMA FACTO"/>
    <property type="match status" value="1"/>
</dbReference>
<proteinExistence type="predicted"/>
<dbReference type="InterPro" id="IPR013324">
    <property type="entry name" value="RNA_pol_sigma_r3/r4-like"/>
</dbReference>
<dbReference type="InterPro" id="IPR039425">
    <property type="entry name" value="RNA_pol_sigma-70-like"/>
</dbReference>
<name>A0A645DZT1_9ZZZZ</name>
<evidence type="ECO:0000256" key="1">
    <source>
        <dbReference type="ARBA" id="ARBA00023015"/>
    </source>
</evidence>
<dbReference type="EMBL" id="VSSQ01041417">
    <property type="protein sequence ID" value="MPM94836.1"/>
    <property type="molecule type" value="Genomic_DNA"/>
</dbReference>
<dbReference type="InterPro" id="IPR014284">
    <property type="entry name" value="RNA_pol_sigma-70_dom"/>
</dbReference>
<dbReference type="GO" id="GO:0016987">
    <property type="term" value="F:sigma factor activity"/>
    <property type="evidence" value="ECO:0007669"/>
    <property type="project" value="UniProtKB-KW"/>
</dbReference>
<dbReference type="GO" id="GO:0003677">
    <property type="term" value="F:DNA binding"/>
    <property type="evidence" value="ECO:0007669"/>
    <property type="project" value="UniProtKB-KW"/>
</dbReference>
<feature type="domain" description="RNA polymerase sigma factor 70 region 4 type 2" evidence="5">
    <location>
        <begin position="41"/>
        <end position="93"/>
    </location>
</feature>
<dbReference type="Gene3D" id="1.10.10.10">
    <property type="entry name" value="Winged helix-like DNA-binding domain superfamily/Winged helix DNA-binding domain"/>
    <property type="match status" value="1"/>
</dbReference>
<evidence type="ECO:0000259" key="5">
    <source>
        <dbReference type="Pfam" id="PF08281"/>
    </source>
</evidence>
<keyword evidence="4" id="KW-0804">Transcription</keyword>
<dbReference type="CDD" id="cd06171">
    <property type="entry name" value="Sigma70_r4"/>
    <property type="match status" value="1"/>
</dbReference>
<evidence type="ECO:0000256" key="2">
    <source>
        <dbReference type="ARBA" id="ARBA00023082"/>
    </source>
</evidence>
<dbReference type="NCBIfam" id="TIGR02937">
    <property type="entry name" value="sigma70-ECF"/>
    <property type="match status" value="1"/>
</dbReference>
<dbReference type="SUPFAM" id="SSF88659">
    <property type="entry name" value="Sigma3 and sigma4 domains of RNA polymerase sigma factors"/>
    <property type="match status" value="1"/>
</dbReference>
<evidence type="ECO:0000256" key="4">
    <source>
        <dbReference type="ARBA" id="ARBA00023163"/>
    </source>
</evidence>
<dbReference type="InterPro" id="IPR013249">
    <property type="entry name" value="RNA_pol_sigma70_r4_t2"/>
</dbReference>
<dbReference type="InterPro" id="IPR036388">
    <property type="entry name" value="WH-like_DNA-bd_sf"/>
</dbReference>
<reference evidence="6" key="1">
    <citation type="submission" date="2019-08" db="EMBL/GenBank/DDBJ databases">
        <authorList>
            <person name="Kucharzyk K."/>
            <person name="Murdoch R.W."/>
            <person name="Higgins S."/>
            <person name="Loffler F."/>
        </authorList>
    </citation>
    <scope>NUCLEOTIDE SEQUENCE</scope>
</reference>
<dbReference type="AlphaFoldDB" id="A0A645DZT1"/>
<keyword evidence="3" id="KW-0238">DNA-binding</keyword>